<evidence type="ECO:0000256" key="23">
    <source>
        <dbReference type="ARBA" id="ARBA00083884"/>
    </source>
</evidence>
<evidence type="ECO:0000256" key="7">
    <source>
        <dbReference type="ARBA" id="ARBA00022553"/>
    </source>
</evidence>
<evidence type="ECO:0000256" key="16">
    <source>
        <dbReference type="ARBA" id="ARBA00023180"/>
    </source>
</evidence>
<evidence type="ECO:0000256" key="20">
    <source>
        <dbReference type="ARBA" id="ARBA00047430"/>
    </source>
</evidence>
<name>Q3YAU1_CHICK</name>
<evidence type="ECO:0000256" key="2">
    <source>
        <dbReference type="ARBA" id="ARBA00004496"/>
    </source>
</evidence>
<dbReference type="Gene3D" id="1.10.510.10">
    <property type="entry name" value="Transferase(Phosphotransferase) domain 1"/>
    <property type="match status" value="1"/>
</dbReference>
<keyword evidence="7" id="KW-0597">Phosphoprotein</keyword>
<evidence type="ECO:0000313" key="28">
    <source>
        <dbReference type="EMBL" id="AAZ76542.1"/>
    </source>
</evidence>
<evidence type="ECO:0000256" key="19">
    <source>
        <dbReference type="ARBA" id="ARBA00047307"/>
    </source>
</evidence>
<dbReference type="GO" id="GO:0005524">
    <property type="term" value="F:ATP binding"/>
    <property type="evidence" value="ECO:0007669"/>
    <property type="project" value="UniProtKB-UniRule"/>
</dbReference>
<dbReference type="CDD" id="cd14085">
    <property type="entry name" value="STKc_CaMKIV"/>
    <property type="match status" value="1"/>
</dbReference>
<dbReference type="PROSITE" id="PS50011">
    <property type="entry name" value="PROTEIN_KINASE_DOM"/>
    <property type="match status" value="1"/>
</dbReference>
<evidence type="ECO:0000256" key="26">
    <source>
        <dbReference type="SAM" id="MobiDB-lite"/>
    </source>
</evidence>
<dbReference type="PROSITE" id="PS00108">
    <property type="entry name" value="PROTEIN_KINASE_ST"/>
    <property type="match status" value="1"/>
</dbReference>
<evidence type="ECO:0000256" key="10">
    <source>
        <dbReference type="ARBA" id="ARBA00022777"/>
    </source>
</evidence>
<evidence type="ECO:0000256" key="21">
    <source>
        <dbReference type="ARBA" id="ARBA00062378"/>
    </source>
</evidence>
<keyword evidence="9 24" id="KW-0547">Nucleotide-binding</keyword>
<evidence type="ECO:0000256" key="11">
    <source>
        <dbReference type="ARBA" id="ARBA00022837"/>
    </source>
</evidence>
<evidence type="ECO:0000256" key="24">
    <source>
        <dbReference type="PROSITE-ProRule" id="PRU10141"/>
    </source>
</evidence>
<dbReference type="Gene3D" id="3.30.200.20">
    <property type="entry name" value="Phosphorylase Kinase, domain 1"/>
    <property type="match status" value="1"/>
</dbReference>
<dbReference type="EMBL" id="DQ147604">
    <property type="protein sequence ID" value="AAZ76542.1"/>
    <property type="molecule type" value="mRNA"/>
</dbReference>
<dbReference type="InterPro" id="IPR011009">
    <property type="entry name" value="Kinase-like_dom_sf"/>
</dbReference>
<evidence type="ECO:0000256" key="3">
    <source>
        <dbReference type="ARBA" id="ARBA00005354"/>
    </source>
</evidence>
<accession>Q3YAU1</accession>
<evidence type="ECO:0000256" key="5">
    <source>
        <dbReference type="ARBA" id="ARBA00022490"/>
    </source>
</evidence>
<protein>
    <recommendedName>
        <fullName evidence="22">Calcium/calmodulin-dependent protein kinase type IV</fullName>
        <ecNumber evidence="4">2.7.11.17</ecNumber>
    </recommendedName>
    <alternativeName>
        <fullName evidence="23">CaM kinase-GR</fullName>
    </alternativeName>
</protein>
<dbReference type="GO" id="GO:0006954">
    <property type="term" value="P:inflammatory response"/>
    <property type="evidence" value="ECO:0007669"/>
    <property type="project" value="UniProtKB-KW"/>
</dbReference>
<keyword evidence="13" id="KW-0391">Immunity</keyword>
<dbReference type="GO" id="GO:0002250">
    <property type="term" value="P:adaptive immune response"/>
    <property type="evidence" value="ECO:0007669"/>
    <property type="project" value="UniProtKB-KW"/>
</dbReference>
<dbReference type="VEuPathDB" id="HostDB:geneid_723973"/>
<dbReference type="FunFam" id="1.10.510.10:FF:000255">
    <property type="entry name" value="Calcium/calmodulin-dependent protein kinase type IV"/>
    <property type="match status" value="1"/>
</dbReference>
<comment type="similarity">
    <text evidence="3">Belongs to the protein kinase superfamily. CAMK Ser/Thr protein kinase family. CaMK subfamily.</text>
</comment>
<dbReference type="SMART" id="SM00220">
    <property type="entry name" value="S_TKc"/>
    <property type="match status" value="1"/>
</dbReference>
<evidence type="ECO:0000256" key="9">
    <source>
        <dbReference type="ARBA" id="ARBA00022741"/>
    </source>
</evidence>
<evidence type="ECO:0000256" key="4">
    <source>
        <dbReference type="ARBA" id="ARBA00012434"/>
    </source>
</evidence>
<keyword evidence="14" id="KW-0112">Calmodulin-binding</keyword>
<evidence type="ECO:0000256" key="13">
    <source>
        <dbReference type="ARBA" id="ARBA00022859"/>
    </source>
</evidence>
<keyword evidence="5" id="KW-0963">Cytoplasm</keyword>
<dbReference type="GO" id="GO:0005516">
    <property type="term" value="F:calmodulin binding"/>
    <property type="evidence" value="ECO:0007669"/>
    <property type="project" value="UniProtKB-KW"/>
</dbReference>
<dbReference type="PANTHER" id="PTHR24347">
    <property type="entry name" value="SERINE/THREONINE-PROTEIN KINASE"/>
    <property type="match status" value="1"/>
</dbReference>
<dbReference type="GO" id="GO:0005737">
    <property type="term" value="C:cytoplasm"/>
    <property type="evidence" value="ECO:0007669"/>
    <property type="project" value="UniProtKB-SubCell"/>
</dbReference>
<dbReference type="FunFam" id="3.30.200.20:FF:000279">
    <property type="entry name" value="Calcium/calmodulin-dependent protein kinase type IV"/>
    <property type="match status" value="1"/>
</dbReference>
<dbReference type="InterPro" id="IPR017441">
    <property type="entry name" value="Protein_kinase_ATP_BS"/>
</dbReference>
<evidence type="ECO:0000259" key="27">
    <source>
        <dbReference type="PROSITE" id="PS50011"/>
    </source>
</evidence>
<keyword evidence="10 28" id="KW-0418">Kinase</keyword>
<keyword evidence="16" id="KW-0325">Glycoprotein</keyword>
<feature type="binding site" evidence="24">
    <location>
        <position position="61"/>
    </location>
    <ligand>
        <name>ATP</name>
        <dbReference type="ChEBI" id="CHEBI:30616"/>
    </ligand>
</feature>
<dbReference type="AlphaFoldDB" id="Q3YAU1"/>
<dbReference type="PROSITE" id="PS00107">
    <property type="entry name" value="PROTEIN_KINASE_ATP"/>
    <property type="match status" value="1"/>
</dbReference>
<evidence type="ECO:0000256" key="25">
    <source>
        <dbReference type="RuleBase" id="RU000304"/>
    </source>
</evidence>
<sequence length="372" mass="41315">MPSTSASGSAGLPAPDYWIDGSNKDTLTHYFDLESELGRGATSIVYRCRQKGTQKHYAIKKLKKTIDKKIVRTEIGVLLRLSHPNIIKLKEIFETPTDISLVLELVTGGELFDRIVEKGYYSERDAADAVKQILEAVAYLHANGIVHRDLKPENLLYATPAPDAPLKIADFGLSKIVEDQVTMKTVCGTPGYCAPEILRGCAYGPEVDMWSLGIITYILLCGFEPFYDERGDQYIYKRTLNCEYDFVSPWWDDVSLNAKDLVKKLIVLDPKKRLTTLQALQHPWVTGKAANFAHMDNAQKKLQEFNARRKLKAAMKAVVASSRLGNHGHHDCSRSRGGPRGRESTEATSASEELEAFPAVPTVPVNGASCRS</sequence>
<comment type="catalytic activity">
    <reaction evidence="19">
        <text>L-threonyl-[protein] + ATP = O-phospho-L-threonyl-[protein] + ADP + H(+)</text>
        <dbReference type="Rhea" id="RHEA:46608"/>
        <dbReference type="Rhea" id="RHEA-COMP:11060"/>
        <dbReference type="Rhea" id="RHEA-COMP:11605"/>
        <dbReference type="ChEBI" id="CHEBI:15378"/>
        <dbReference type="ChEBI" id="CHEBI:30013"/>
        <dbReference type="ChEBI" id="CHEBI:30616"/>
        <dbReference type="ChEBI" id="CHEBI:61977"/>
        <dbReference type="ChEBI" id="CHEBI:456216"/>
        <dbReference type="EC" id="2.7.11.17"/>
    </reaction>
</comment>
<proteinExistence type="evidence at transcript level"/>
<keyword evidence="18" id="KW-0539">Nucleus</keyword>
<evidence type="ECO:0000256" key="18">
    <source>
        <dbReference type="ARBA" id="ARBA00023242"/>
    </source>
</evidence>
<feature type="region of interest" description="Disordered" evidence="26">
    <location>
        <begin position="324"/>
        <end position="372"/>
    </location>
</feature>
<keyword evidence="15" id="KW-1064">Adaptive immunity</keyword>
<comment type="subunit">
    <text evidence="21">Monomer. Interacts with protein phosphatase 2A (PPP2CA/PPP2CB); the interaction is mutually exclusive with binding to Ca(2+)/calmodulin.</text>
</comment>
<organism evidence="28">
    <name type="scientific">Gallus gallus</name>
    <name type="common">Chicken</name>
    <dbReference type="NCBI Taxonomy" id="9031"/>
    <lineage>
        <taxon>Eukaryota</taxon>
        <taxon>Metazoa</taxon>
        <taxon>Chordata</taxon>
        <taxon>Craniata</taxon>
        <taxon>Vertebrata</taxon>
        <taxon>Euteleostomi</taxon>
        <taxon>Archelosauria</taxon>
        <taxon>Archosauria</taxon>
        <taxon>Dinosauria</taxon>
        <taxon>Saurischia</taxon>
        <taxon>Theropoda</taxon>
        <taxon>Coelurosauria</taxon>
        <taxon>Aves</taxon>
        <taxon>Neognathae</taxon>
        <taxon>Galloanserae</taxon>
        <taxon>Galliformes</taxon>
        <taxon>Phasianidae</taxon>
        <taxon>Phasianinae</taxon>
        <taxon>Gallus</taxon>
    </lineage>
</organism>
<dbReference type="Pfam" id="PF00069">
    <property type="entry name" value="Pkinase"/>
    <property type="match status" value="1"/>
</dbReference>
<dbReference type="GO" id="GO:0004683">
    <property type="term" value="F:calcium/calmodulin-dependent protein kinase activity"/>
    <property type="evidence" value="ECO:0007669"/>
    <property type="project" value="UniProtKB-EC"/>
</dbReference>
<evidence type="ECO:0000256" key="15">
    <source>
        <dbReference type="ARBA" id="ARBA00023130"/>
    </source>
</evidence>
<feature type="domain" description="Protein kinase" evidence="27">
    <location>
        <begin position="31"/>
        <end position="285"/>
    </location>
</feature>
<comment type="catalytic activity">
    <reaction evidence="20">
        <text>L-seryl-[protein] + ATP = O-phospho-L-seryl-[protein] + ADP + H(+)</text>
        <dbReference type="Rhea" id="RHEA:17989"/>
        <dbReference type="Rhea" id="RHEA-COMP:9863"/>
        <dbReference type="Rhea" id="RHEA-COMP:11604"/>
        <dbReference type="ChEBI" id="CHEBI:15378"/>
        <dbReference type="ChEBI" id="CHEBI:29999"/>
        <dbReference type="ChEBI" id="CHEBI:30616"/>
        <dbReference type="ChEBI" id="CHEBI:83421"/>
        <dbReference type="ChEBI" id="CHEBI:456216"/>
        <dbReference type="EC" id="2.7.11.17"/>
    </reaction>
</comment>
<feature type="compositionally biased region" description="Basic and acidic residues" evidence="26">
    <location>
        <begin position="328"/>
        <end position="345"/>
    </location>
</feature>
<dbReference type="InterPro" id="IPR008271">
    <property type="entry name" value="Ser/Thr_kinase_AS"/>
</dbReference>
<evidence type="ECO:0000256" key="17">
    <source>
        <dbReference type="ARBA" id="ARBA00023198"/>
    </source>
</evidence>
<comment type="subcellular location">
    <subcellularLocation>
        <location evidence="2">Cytoplasm</location>
    </subcellularLocation>
    <subcellularLocation>
        <location evidence="1">Nucleus</location>
    </subcellularLocation>
</comment>
<dbReference type="PhylomeDB" id="Q3YAU1"/>
<evidence type="ECO:0000256" key="8">
    <source>
        <dbReference type="ARBA" id="ARBA00022679"/>
    </source>
</evidence>
<dbReference type="SUPFAM" id="SSF56112">
    <property type="entry name" value="Protein kinase-like (PK-like)"/>
    <property type="match status" value="1"/>
</dbReference>
<keyword evidence="6 25" id="KW-0723">Serine/threonine-protein kinase</keyword>
<evidence type="ECO:0000256" key="12">
    <source>
        <dbReference type="ARBA" id="ARBA00022840"/>
    </source>
</evidence>
<keyword evidence="12 24" id="KW-0067">ATP-binding</keyword>
<dbReference type="GO" id="GO:0005654">
    <property type="term" value="C:nucleoplasm"/>
    <property type="evidence" value="ECO:0007669"/>
    <property type="project" value="UniProtKB-ARBA"/>
</dbReference>
<evidence type="ECO:0000256" key="14">
    <source>
        <dbReference type="ARBA" id="ARBA00022860"/>
    </source>
</evidence>
<evidence type="ECO:0000256" key="1">
    <source>
        <dbReference type="ARBA" id="ARBA00004123"/>
    </source>
</evidence>
<reference evidence="28" key="1">
    <citation type="submission" date="2005-07" db="EMBL/GenBank/DDBJ databases">
        <authorList>
            <person name="Perez-Garcia M.J."/>
            <person name="de Pablo Y."/>
            <person name="Llovera M."/>
            <person name="Soler R.M."/>
            <person name="Comella J.X."/>
        </authorList>
    </citation>
    <scope>NUCLEOTIDE SEQUENCE</scope>
</reference>
<keyword evidence="11" id="KW-0106">Calcium</keyword>
<dbReference type="InterPro" id="IPR000719">
    <property type="entry name" value="Prot_kinase_dom"/>
</dbReference>
<evidence type="ECO:0000256" key="6">
    <source>
        <dbReference type="ARBA" id="ARBA00022527"/>
    </source>
</evidence>
<keyword evidence="8" id="KW-0808">Transferase</keyword>
<evidence type="ECO:0000256" key="22">
    <source>
        <dbReference type="ARBA" id="ARBA00071328"/>
    </source>
</evidence>
<dbReference type="EC" id="2.7.11.17" evidence="4"/>
<dbReference type="KEGG" id="gga:723973"/>
<keyword evidence="17" id="KW-0395">Inflammatory response</keyword>